<dbReference type="InterPro" id="IPR022861">
    <property type="entry name" value="Gln_tRNA_ligase_bac"/>
</dbReference>
<dbReference type="FunFam" id="2.40.240.10:FF:000001">
    <property type="entry name" value="Glutamine--tRNA ligase"/>
    <property type="match status" value="1"/>
</dbReference>
<feature type="domain" description="tRNA synthetases class I (E and Q) anti-codon binding" evidence="13">
    <location>
        <begin position="457"/>
        <end position="530"/>
    </location>
</feature>
<dbReference type="FunFam" id="3.40.50.620:FF:000037">
    <property type="entry name" value="Glutamine--tRNA ligase cytoplasmic"/>
    <property type="match status" value="1"/>
</dbReference>
<comment type="subunit">
    <text evidence="9">Monomer.</text>
</comment>
<evidence type="ECO:0000256" key="9">
    <source>
        <dbReference type="HAMAP-Rule" id="MF_00126"/>
    </source>
</evidence>
<dbReference type="PROSITE" id="PS00178">
    <property type="entry name" value="AA_TRNA_LIGASE_I"/>
    <property type="match status" value="1"/>
</dbReference>
<proteinExistence type="inferred from homology"/>
<comment type="catalytic activity">
    <reaction evidence="8 9">
        <text>tRNA(Gln) + L-glutamine + ATP = L-glutaminyl-tRNA(Gln) + AMP + diphosphate</text>
        <dbReference type="Rhea" id="RHEA:20121"/>
        <dbReference type="Rhea" id="RHEA-COMP:9662"/>
        <dbReference type="Rhea" id="RHEA-COMP:9681"/>
        <dbReference type="ChEBI" id="CHEBI:30616"/>
        <dbReference type="ChEBI" id="CHEBI:33019"/>
        <dbReference type="ChEBI" id="CHEBI:58359"/>
        <dbReference type="ChEBI" id="CHEBI:78442"/>
        <dbReference type="ChEBI" id="CHEBI:78521"/>
        <dbReference type="ChEBI" id="CHEBI:456215"/>
        <dbReference type="EC" id="6.1.1.18"/>
    </reaction>
</comment>
<dbReference type="Gene3D" id="2.40.240.10">
    <property type="entry name" value="Ribosomal Protein L25, Chain P"/>
    <property type="match status" value="2"/>
</dbReference>
<dbReference type="InterPro" id="IPR049437">
    <property type="entry name" value="tRNA-synt_1c_C2"/>
</dbReference>
<keyword evidence="6 9" id="KW-0648">Protein biosynthesis</keyword>
<keyword evidence="15" id="KW-1185">Reference proteome</keyword>
<sequence>MSLTDNPIPANFIRHIIGDDLKSNKHSSKVATRFPPEPNGYLHIGHAKSICLNFGLAAENNGTCNLRFDDTNPEKESIEYMESIERDVKWLGFDWDGLFHASDYFEQLYQYAEQLIKQGQAYVDSLSPEEIRVNRGTLTEPGKESPDRHRPIEENLDLFRRMRAGEFADGQYVLRAKIDMASPNINMRDPVIYRIRRVHHHRTADAWCIYPMYDYTHCISDALEGITHSICTLEFEDHRPLYDWVLEQLKTPCHPQQIEFARLQLEYTIVSKRKLNQLVMEKHVNGWDDPRMPTIAGLKRAGVTPKAIREFCERIGVTKQNSWIEMSVLEYCIREDLNENSPRAMAVMNPLRLVIDNYPDGKTEQLVIGNHPQKPELGNRDVPFSKVILIEQDDFAEIPPPKFKRLVNGGEVRLRGAYVIQCNEVLKDDNGNIVELRCTYDPDTLGKNPEGRKVKGVIHWVSEQHALPAEIRLYDRLFTVPNPDNEANFLDVLNPDSLQILSDCRVETSLGKATTDSRYQFERTGYFCLDSKDSVDGKLVFNRTVTLRDSWEKD</sequence>
<dbReference type="InterPro" id="IPR020059">
    <property type="entry name" value="Glu/Gln-tRNA-synth_Ib_codon-bd"/>
</dbReference>
<dbReference type="eggNOG" id="COG0008">
    <property type="taxonomic scope" value="Bacteria"/>
</dbReference>
<feature type="short sequence motif" description="'HIGH' region" evidence="9">
    <location>
        <begin position="36"/>
        <end position="46"/>
    </location>
</feature>
<organism evidence="14 15">
    <name type="scientific">Methyloglobulus morosus KoM1</name>
    <dbReference type="NCBI Taxonomy" id="1116472"/>
    <lineage>
        <taxon>Bacteria</taxon>
        <taxon>Pseudomonadati</taxon>
        <taxon>Pseudomonadota</taxon>
        <taxon>Gammaproteobacteria</taxon>
        <taxon>Methylococcales</taxon>
        <taxon>Methylococcaceae</taxon>
        <taxon>Methyloglobulus</taxon>
    </lineage>
</organism>
<evidence type="ECO:0000313" key="15">
    <source>
        <dbReference type="Proteomes" id="UP000017842"/>
    </source>
</evidence>
<gene>
    <name evidence="9 14" type="primary">glnS</name>
    <name evidence="14" type="ORF">MGMO_44c00170</name>
</gene>
<feature type="binding site" evidence="9">
    <location>
        <begin position="37"/>
        <end position="39"/>
    </location>
    <ligand>
        <name>ATP</name>
        <dbReference type="ChEBI" id="CHEBI:30616"/>
    </ligand>
</feature>
<evidence type="ECO:0000256" key="3">
    <source>
        <dbReference type="ARBA" id="ARBA00022598"/>
    </source>
</evidence>
<feature type="domain" description="Glutamyl/glutaminyl-tRNA synthetase class Ib anti-codon binding" evidence="12">
    <location>
        <begin position="341"/>
        <end position="441"/>
    </location>
</feature>
<keyword evidence="5 9" id="KW-0067">ATP-binding</keyword>
<evidence type="ECO:0000256" key="5">
    <source>
        <dbReference type="ARBA" id="ARBA00022840"/>
    </source>
</evidence>
<dbReference type="Pfam" id="PF00749">
    <property type="entry name" value="tRNA-synt_1c"/>
    <property type="match status" value="1"/>
</dbReference>
<dbReference type="InterPro" id="IPR050132">
    <property type="entry name" value="Gln/Glu-tRNA_Ligase"/>
</dbReference>
<dbReference type="FunFam" id="3.90.800.10:FF:000001">
    <property type="entry name" value="Glutamine--tRNA ligase"/>
    <property type="match status" value="1"/>
</dbReference>
<dbReference type="GO" id="GO:0004819">
    <property type="term" value="F:glutamine-tRNA ligase activity"/>
    <property type="evidence" value="ECO:0007669"/>
    <property type="project" value="UniProtKB-UniRule"/>
</dbReference>
<keyword evidence="2 9" id="KW-0963">Cytoplasm</keyword>
<evidence type="ECO:0000256" key="1">
    <source>
        <dbReference type="ARBA" id="ARBA00005594"/>
    </source>
</evidence>
<dbReference type="InterPro" id="IPR000924">
    <property type="entry name" value="Glu/Gln-tRNA-synth"/>
</dbReference>
<feature type="domain" description="Glutamyl/glutaminyl-tRNA synthetase class Ib catalytic" evidence="11">
    <location>
        <begin position="29"/>
        <end position="338"/>
    </location>
</feature>
<dbReference type="SUPFAM" id="SSF50715">
    <property type="entry name" value="Ribosomal protein L25-like"/>
    <property type="match status" value="1"/>
</dbReference>
<evidence type="ECO:0000256" key="2">
    <source>
        <dbReference type="ARBA" id="ARBA00022490"/>
    </source>
</evidence>
<protein>
    <recommendedName>
        <fullName evidence="9">Glutamine--tRNA ligase</fullName>
        <ecNumber evidence="9">6.1.1.18</ecNumber>
    </recommendedName>
    <alternativeName>
        <fullName evidence="9">Glutaminyl-tRNA synthetase</fullName>
        <shortName evidence="9">GlnRS</shortName>
    </alternativeName>
</protein>
<dbReference type="CDD" id="cd00807">
    <property type="entry name" value="GlnRS_core"/>
    <property type="match status" value="1"/>
</dbReference>
<dbReference type="GO" id="GO:0005524">
    <property type="term" value="F:ATP binding"/>
    <property type="evidence" value="ECO:0007669"/>
    <property type="project" value="UniProtKB-UniRule"/>
</dbReference>
<dbReference type="Gene3D" id="3.40.50.620">
    <property type="entry name" value="HUPs"/>
    <property type="match status" value="1"/>
</dbReference>
<dbReference type="InterPro" id="IPR011035">
    <property type="entry name" value="Ribosomal_bL25/Gln-tRNA_synth"/>
</dbReference>
<accession>V5BYF2</accession>
<dbReference type="AlphaFoldDB" id="V5BYF2"/>
<evidence type="ECO:0000256" key="6">
    <source>
        <dbReference type="ARBA" id="ARBA00022917"/>
    </source>
</evidence>
<dbReference type="NCBIfam" id="TIGR00440">
    <property type="entry name" value="glnS"/>
    <property type="match status" value="1"/>
</dbReference>
<evidence type="ECO:0000259" key="11">
    <source>
        <dbReference type="Pfam" id="PF00749"/>
    </source>
</evidence>
<name>V5BYF2_9GAMM</name>
<evidence type="ECO:0000259" key="12">
    <source>
        <dbReference type="Pfam" id="PF03950"/>
    </source>
</evidence>
<dbReference type="PANTHER" id="PTHR43097:SF5">
    <property type="entry name" value="GLUTAMATE--TRNA LIGASE"/>
    <property type="match status" value="1"/>
</dbReference>
<dbReference type="InterPro" id="IPR001412">
    <property type="entry name" value="aa-tRNA-synth_I_CS"/>
</dbReference>
<evidence type="ECO:0000313" key="14">
    <source>
        <dbReference type="EMBL" id="ESS72869.1"/>
    </source>
</evidence>
<feature type="binding site" evidence="9">
    <location>
        <position position="69"/>
    </location>
    <ligand>
        <name>L-glutamine</name>
        <dbReference type="ChEBI" id="CHEBI:58359"/>
    </ligand>
</feature>
<evidence type="ECO:0000259" key="13">
    <source>
        <dbReference type="Pfam" id="PF20974"/>
    </source>
</evidence>
<feature type="binding site" evidence="9">
    <location>
        <begin position="262"/>
        <end position="263"/>
    </location>
    <ligand>
        <name>ATP</name>
        <dbReference type="ChEBI" id="CHEBI:30616"/>
    </ligand>
</feature>
<keyword evidence="3 9" id="KW-0436">Ligase</keyword>
<evidence type="ECO:0000256" key="7">
    <source>
        <dbReference type="ARBA" id="ARBA00023146"/>
    </source>
</evidence>
<dbReference type="GO" id="GO:0006424">
    <property type="term" value="P:glutamyl-tRNA aminoacylation"/>
    <property type="evidence" value="ECO:0007669"/>
    <property type="project" value="UniProtKB-UniRule"/>
</dbReference>
<keyword evidence="7 9" id="KW-0030">Aminoacyl-tRNA synthetase</keyword>
<feature type="binding site" evidence="9">
    <location>
        <begin position="43"/>
        <end position="49"/>
    </location>
    <ligand>
        <name>ATP</name>
        <dbReference type="ChEBI" id="CHEBI:30616"/>
    </ligand>
</feature>
<dbReference type="InterPro" id="IPR004514">
    <property type="entry name" value="Gln-tRNA-synth"/>
</dbReference>
<comment type="caution">
    <text evidence="9">Lacks conserved residue(s) required for the propagation of feature annotation.</text>
</comment>
<dbReference type="GO" id="GO:0005829">
    <property type="term" value="C:cytosol"/>
    <property type="evidence" value="ECO:0007669"/>
    <property type="project" value="TreeGrafter"/>
</dbReference>
<dbReference type="RefSeq" id="WP_023494119.1">
    <property type="nucleotide sequence ID" value="NZ_AYLO01000043.1"/>
</dbReference>
<dbReference type="STRING" id="1116472.MGMO_44c00170"/>
<dbReference type="NCBIfam" id="NF011291">
    <property type="entry name" value="PRK14703.1"/>
    <property type="match status" value="1"/>
</dbReference>
<dbReference type="PANTHER" id="PTHR43097">
    <property type="entry name" value="GLUTAMINE-TRNA LIGASE"/>
    <property type="match status" value="1"/>
</dbReference>
<dbReference type="PRINTS" id="PR00987">
    <property type="entry name" value="TRNASYNTHGLU"/>
</dbReference>
<dbReference type="EC" id="6.1.1.18" evidence="9"/>
<dbReference type="Proteomes" id="UP000017842">
    <property type="component" value="Unassembled WGS sequence"/>
</dbReference>
<dbReference type="Pfam" id="PF03950">
    <property type="entry name" value="tRNA-synt_1c_C"/>
    <property type="match status" value="1"/>
</dbReference>
<dbReference type="SUPFAM" id="SSF52374">
    <property type="entry name" value="Nucleotidylyl transferase"/>
    <property type="match status" value="1"/>
</dbReference>
<dbReference type="EMBL" id="AYLO01000043">
    <property type="protein sequence ID" value="ESS72869.1"/>
    <property type="molecule type" value="Genomic_DNA"/>
</dbReference>
<feature type="binding site" evidence="9">
    <location>
        <position position="213"/>
    </location>
    <ligand>
        <name>L-glutamine</name>
        <dbReference type="ChEBI" id="CHEBI:58359"/>
    </ligand>
</feature>
<evidence type="ECO:0000256" key="10">
    <source>
        <dbReference type="RuleBase" id="RU363037"/>
    </source>
</evidence>
<dbReference type="InterPro" id="IPR020058">
    <property type="entry name" value="Glu/Gln-tRNA-synth_Ib_cat-dom"/>
</dbReference>
<dbReference type="Pfam" id="PF20974">
    <property type="entry name" value="tRNA-synt_1c_C2"/>
    <property type="match status" value="1"/>
</dbReference>
<dbReference type="PATRIC" id="fig|1116472.3.peg.1286"/>
<dbReference type="HAMAP" id="MF_00126">
    <property type="entry name" value="Gln_tRNA_synth"/>
    <property type="match status" value="1"/>
</dbReference>
<evidence type="ECO:0000256" key="4">
    <source>
        <dbReference type="ARBA" id="ARBA00022741"/>
    </source>
</evidence>
<comment type="caution">
    <text evidence="14">The sequence shown here is derived from an EMBL/GenBank/DDBJ whole genome shotgun (WGS) entry which is preliminary data.</text>
</comment>
<feature type="binding site" evidence="9">
    <location>
        <begin position="270"/>
        <end position="272"/>
    </location>
    <ligand>
        <name>ATP</name>
        <dbReference type="ChEBI" id="CHEBI:30616"/>
    </ligand>
</feature>
<keyword evidence="4 9" id="KW-0547">Nucleotide-binding</keyword>
<dbReference type="InterPro" id="IPR020056">
    <property type="entry name" value="Rbsml_bL25/Gln-tRNA_synth_N"/>
</dbReference>
<comment type="similarity">
    <text evidence="1 9 10">Belongs to the class-I aminoacyl-tRNA synthetase family.</text>
</comment>
<dbReference type="InterPro" id="IPR014729">
    <property type="entry name" value="Rossmann-like_a/b/a_fold"/>
</dbReference>
<reference evidence="14 15" key="1">
    <citation type="journal article" date="2013" name="Genome Announc.">
        <title>Draft Genome Sequence of the Methanotrophic Gammaproteobacterium Methyloglobulus morosus DSM 22980 Strain KoM1.</title>
        <authorList>
            <person name="Poehlein A."/>
            <person name="Deutzmann J.S."/>
            <person name="Daniel R."/>
            <person name="Simeonova D.D."/>
        </authorList>
    </citation>
    <scope>NUCLEOTIDE SEQUENCE [LARGE SCALE GENOMIC DNA]</scope>
    <source>
        <strain evidence="14 15">KoM1</strain>
    </source>
</reference>
<comment type="subcellular location">
    <subcellularLocation>
        <location evidence="9">Cytoplasm</location>
    </subcellularLocation>
</comment>
<feature type="binding site" evidence="9">
    <location>
        <position position="232"/>
    </location>
    <ligand>
        <name>ATP</name>
        <dbReference type="ChEBI" id="CHEBI:30616"/>
    </ligand>
</feature>
<evidence type="ECO:0000256" key="8">
    <source>
        <dbReference type="ARBA" id="ARBA00048270"/>
    </source>
</evidence>
<dbReference type="OrthoDB" id="9801560at2"/>
<dbReference type="GO" id="GO:0006425">
    <property type="term" value="P:glutaminyl-tRNA aminoacylation"/>
    <property type="evidence" value="ECO:0007669"/>
    <property type="project" value="UniProtKB-UniRule"/>
</dbReference>